<dbReference type="EMBL" id="CAJGYO010000017">
    <property type="protein sequence ID" value="CAD6333146.1"/>
    <property type="molecule type" value="Genomic_DNA"/>
</dbReference>
<dbReference type="SUPFAM" id="SSF56112">
    <property type="entry name" value="Protein kinase-like (PK-like)"/>
    <property type="match status" value="1"/>
</dbReference>
<name>A0A811RWZ6_9POAL</name>
<dbReference type="InterPro" id="IPR024788">
    <property type="entry name" value="Malectin-like_Carb-bd_dom"/>
</dbReference>
<dbReference type="InterPro" id="IPR011009">
    <property type="entry name" value="Kinase-like_dom_sf"/>
</dbReference>
<comment type="subcellular location">
    <subcellularLocation>
        <location evidence="1">Membrane</location>
        <topology evidence="1">Single-pass membrane protein</topology>
    </subcellularLocation>
</comment>
<dbReference type="InterPro" id="IPR008271">
    <property type="entry name" value="Ser/Thr_kinase_AS"/>
</dbReference>
<feature type="compositionally biased region" description="Polar residues" evidence="2">
    <location>
        <begin position="64"/>
        <end position="79"/>
    </location>
</feature>
<dbReference type="FunFam" id="1.10.510.10:FF:000095">
    <property type="entry name" value="protein STRUBBELIG-RECEPTOR FAMILY 8"/>
    <property type="match status" value="1"/>
</dbReference>
<protein>
    <recommendedName>
        <fullName evidence="3">Protein kinase domain-containing protein</fullName>
    </recommendedName>
</protein>
<dbReference type="Proteomes" id="UP000604825">
    <property type="component" value="Unassembled WGS sequence"/>
</dbReference>
<dbReference type="Gene3D" id="1.10.510.10">
    <property type="entry name" value="Transferase(Phosphotransferase) domain 1"/>
    <property type="match status" value="1"/>
</dbReference>
<feature type="domain" description="Protein kinase" evidence="3">
    <location>
        <begin position="155"/>
        <end position="462"/>
    </location>
</feature>
<evidence type="ECO:0000256" key="1">
    <source>
        <dbReference type="ARBA" id="ARBA00004167"/>
    </source>
</evidence>
<accession>A0A811RWZ6</accession>
<dbReference type="SMART" id="SM00220">
    <property type="entry name" value="S_TKc"/>
    <property type="match status" value="1"/>
</dbReference>
<dbReference type="Gene3D" id="3.30.200.20">
    <property type="entry name" value="Phosphorylase Kinase, domain 1"/>
    <property type="match status" value="1"/>
</dbReference>
<reference evidence="4" key="1">
    <citation type="submission" date="2020-10" db="EMBL/GenBank/DDBJ databases">
        <authorList>
            <person name="Han B."/>
            <person name="Lu T."/>
            <person name="Zhao Q."/>
            <person name="Huang X."/>
            <person name="Zhao Y."/>
        </authorList>
    </citation>
    <scope>NUCLEOTIDE SEQUENCE</scope>
</reference>
<dbReference type="AlphaFoldDB" id="A0A811RWZ6"/>
<dbReference type="Pfam" id="PF12819">
    <property type="entry name" value="Malectin_like"/>
    <property type="match status" value="1"/>
</dbReference>
<sequence length="553" mass="60453">MSPCGASDAVMGARSLRTEMGAPPVPCRRGSTMTGSHAAGAAVGAQYRQRSLRGAIQGDANGDHASQSHPRKSSSTGTAGRSPRTRRQTTSSSCTSPSFNAVREFYVNINGELFYSGGVTPDYLRSNAVFNTVPLPSYPRYNVSINSTANSTLPPFINANISTTNFGTDSQDVSAITAIKAKYRVQNELEWRPMCPEDSCVGWVDLQLCDIQSAKNHRRAQILARIHHKNLVSMIGYSRDGQHMALVYEYMSGGTLHEQIAGMSHESLKAGNSGNRRCLTWRQRLRIAHESAQGLEYLHKGCNPPLIHRDVKATNILLNEKLGAKIADFGLSKSFNHDTSAQSTNSLVVVGTLGYVDPEYCRPRKPTAKSDVYSFGVVLLELVTGRPVILDDPEPTNIIDWARRRLARGNIEGVVDARIQGHGNYDVNSVWKAPDIALKCTAQESTQRPTMTEVVAQLLECLQLEEGHHAGGDDAATGSFYTGTSRDPSSAADGQSVDTSQSSTAFEMEQNLRRVPRMDDTSGPVARWRYALAVFNAVSLQRKQRRVYTVLVC</sequence>
<dbReference type="GO" id="GO:0004672">
    <property type="term" value="F:protein kinase activity"/>
    <property type="evidence" value="ECO:0007669"/>
    <property type="project" value="InterPro"/>
</dbReference>
<organism evidence="4 5">
    <name type="scientific">Miscanthus lutarioriparius</name>
    <dbReference type="NCBI Taxonomy" id="422564"/>
    <lineage>
        <taxon>Eukaryota</taxon>
        <taxon>Viridiplantae</taxon>
        <taxon>Streptophyta</taxon>
        <taxon>Embryophyta</taxon>
        <taxon>Tracheophyta</taxon>
        <taxon>Spermatophyta</taxon>
        <taxon>Magnoliopsida</taxon>
        <taxon>Liliopsida</taxon>
        <taxon>Poales</taxon>
        <taxon>Poaceae</taxon>
        <taxon>PACMAD clade</taxon>
        <taxon>Panicoideae</taxon>
        <taxon>Andropogonodae</taxon>
        <taxon>Andropogoneae</taxon>
        <taxon>Saccharinae</taxon>
        <taxon>Miscanthus</taxon>
    </lineage>
</organism>
<proteinExistence type="predicted"/>
<feature type="compositionally biased region" description="Basic and acidic residues" evidence="2">
    <location>
        <begin position="510"/>
        <end position="520"/>
    </location>
</feature>
<dbReference type="InterPro" id="IPR000719">
    <property type="entry name" value="Prot_kinase_dom"/>
</dbReference>
<evidence type="ECO:0000313" key="4">
    <source>
        <dbReference type="EMBL" id="CAD6333146.1"/>
    </source>
</evidence>
<dbReference type="GO" id="GO:0016020">
    <property type="term" value="C:membrane"/>
    <property type="evidence" value="ECO:0007669"/>
    <property type="project" value="UniProtKB-SubCell"/>
</dbReference>
<feature type="region of interest" description="Disordered" evidence="2">
    <location>
        <begin position="1"/>
        <end position="95"/>
    </location>
</feature>
<dbReference type="GO" id="GO:0005524">
    <property type="term" value="F:ATP binding"/>
    <property type="evidence" value="ECO:0007669"/>
    <property type="project" value="InterPro"/>
</dbReference>
<gene>
    <name evidence="4" type="ORF">NCGR_LOCUS57244</name>
</gene>
<comment type="caution">
    <text evidence="4">The sequence shown here is derived from an EMBL/GenBank/DDBJ whole genome shotgun (WGS) entry which is preliminary data.</text>
</comment>
<feature type="compositionally biased region" description="Polar residues" evidence="2">
    <location>
        <begin position="479"/>
        <end position="505"/>
    </location>
</feature>
<dbReference type="Pfam" id="PF00069">
    <property type="entry name" value="Pkinase"/>
    <property type="match status" value="1"/>
</dbReference>
<evidence type="ECO:0000256" key="2">
    <source>
        <dbReference type="SAM" id="MobiDB-lite"/>
    </source>
</evidence>
<dbReference type="PROSITE" id="PS00108">
    <property type="entry name" value="PROTEIN_KINASE_ST"/>
    <property type="match status" value="1"/>
</dbReference>
<dbReference type="PROSITE" id="PS50011">
    <property type="entry name" value="PROTEIN_KINASE_DOM"/>
    <property type="match status" value="1"/>
</dbReference>
<evidence type="ECO:0000313" key="5">
    <source>
        <dbReference type="Proteomes" id="UP000604825"/>
    </source>
</evidence>
<feature type="region of interest" description="Disordered" evidence="2">
    <location>
        <begin position="473"/>
        <end position="520"/>
    </location>
</feature>
<keyword evidence="5" id="KW-1185">Reference proteome</keyword>
<dbReference type="OrthoDB" id="2013020at2759"/>
<dbReference type="PANTHER" id="PTHR45631:SF114">
    <property type="entry name" value="OS05G0525800 PROTEIN"/>
    <property type="match status" value="1"/>
</dbReference>
<evidence type="ECO:0000259" key="3">
    <source>
        <dbReference type="PROSITE" id="PS50011"/>
    </source>
</evidence>
<dbReference type="PANTHER" id="PTHR45631">
    <property type="entry name" value="OS07G0107800 PROTEIN-RELATED"/>
    <property type="match status" value="1"/>
</dbReference>